<reference evidence="2 3" key="1">
    <citation type="journal article" date="2019" name="Sci. Rep.">
        <title>Orb-weaving spider Araneus ventricosus genome elucidates the spidroin gene catalogue.</title>
        <authorList>
            <person name="Kono N."/>
            <person name="Nakamura H."/>
            <person name="Ohtoshi R."/>
            <person name="Moran D.A.P."/>
            <person name="Shinohara A."/>
            <person name="Yoshida Y."/>
            <person name="Fujiwara M."/>
            <person name="Mori M."/>
            <person name="Tomita M."/>
            <person name="Arakawa K."/>
        </authorList>
    </citation>
    <scope>NUCLEOTIDE SEQUENCE [LARGE SCALE GENOMIC DNA]</scope>
</reference>
<dbReference type="Proteomes" id="UP000499080">
    <property type="component" value="Unassembled WGS sequence"/>
</dbReference>
<gene>
    <name evidence="2" type="ORF">AVEN_57823_1</name>
</gene>
<organism evidence="2 3">
    <name type="scientific">Araneus ventricosus</name>
    <name type="common">Orbweaver spider</name>
    <name type="synonym">Epeira ventricosa</name>
    <dbReference type="NCBI Taxonomy" id="182803"/>
    <lineage>
        <taxon>Eukaryota</taxon>
        <taxon>Metazoa</taxon>
        <taxon>Ecdysozoa</taxon>
        <taxon>Arthropoda</taxon>
        <taxon>Chelicerata</taxon>
        <taxon>Arachnida</taxon>
        <taxon>Araneae</taxon>
        <taxon>Araneomorphae</taxon>
        <taxon>Entelegynae</taxon>
        <taxon>Araneoidea</taxon>
        <taxon>Araneidae</taxon>
        <taxon>Araneus</taxon>
    </lineage>
</organism>
<keyword evidence="3" id="KW-1185">Reference proteome</keyword>
<feature type="region of interest" description="Disordered" evidence="1">
    <location>
        <begin position="70"/>
        <end position="110"/>
    </location>
</feature>
<evidence type="ECO:0000256" key="1">
    <source>
        <dbReference type="SAM" id="MobiDB-lite"/>
    </source>
</evidence>
<sequence length="110" mass="12688">MDKEFRKQKVSPNQTEEKTLNLNQSNLIAVIGELRARSSIPAKICRVCGPVNYRSRVKCSHVGVPRSWKLEHSSRTDEDEELERRGLELDQSRNRRLELSRVPDEDEVSG</sequence>
<protein>
    <submittedName>
        <fullName evidence="2">Uncharacterized protein</fullName>
    </submittedName>
</protein>
<feature type="compositionally biased region" description="Basic and acidic residues" evidence="1">
    <location>
        <begin position="70"/>
        <end position="103"/>
    </location>
</feature>
<evidence type="ECO:0000313" key="2">
    <source>
        <dbReference type="EMBL" id="GBM74024.1"/>
    </source>
</evidence>
<evidence type="ECO:0000313" key="3">
    <source>
        <dbReference type="Proteomes" id="UP000499080"/>
    </source>
</evidence>
<name>A0A4Y2I8P3_ARAVE</name>
<dbReference type="EMBL" id="BGPR01002470">
    <property type="protein sequence ID" value="GBM74024.1"/>
    <property type="molecule type" value="Genomic_DNA"/>
</dbReference>
<proteinExistence type="predicted"/>
<accession>A0A4Y2I8P3</accession>
<comment type="caution">
    <text evidence="2">The sequence shown here is derived from an EMBL/GenBank/DDBJ whole genome shotgun (WGS) entry which is preliminary data.</text>
</comment>
<dbReference type="AlphaFoldDB" id="A0A4Y2I8P3"/>